<dbReference type="InterPro" id="IPR003808">
    <property type="entry name" value="Fe-S_metab-assoc_dom"/>
</dbReference>
<dbReference type="GO" id="GO:0016226">
    <property type="term" value="P:iron-sulfur cluster assembly"/>
    <property type="evidence" value="ECO:0007669"/>
    <property type="project" value="TreeGrafter"/>
</dbReference>
<dbReference type="PANTHER" id="PTHR46230">
    <property type="match status" value="1"/>
</dbReference>
<dbReference type="SUPFAM" id="SSF82649">
    <property type="entry name" value="SufE/NifU"/>
    <property type="match status" value="1"/>
</dbReference>
<dbReference type="EMBL" id="JALJOS010000032">
    <property type="protein sequence ID" value="KAK9822440.1"/>
    <property type="molecule type" value="Genomic_DNA"/>
</dbReference>
<name>A0AAW1QMF1_9CHLO</name>
<dbReference type="Proteomes" id="UP001438707">
    <property type="component" value="Unassembled WGS sequence"/>
</dbReference>
<comment type="caution">
    <text evidence="3">The sequence shown here is derived from an EMBL/GenBank/DDBJ whole genome shotgun (WGS) entry which is preliminary data.</text>
</comment>
<feature type="domain" description="Fe-S metabolism associated" evidence="2">
    <location>
        <begin position="87"/>
        <end position="205"/>
    </location>
</feature>
<organism evidence="3 4">
    <name type="scientific">Apatococcus lobatus</name>
    <dbReference type="NCBI Taxonomy" id="904363"/>
    <lineage>
        <taxon>Eukaryota</taxon>
        <taxon>Viridiplantae</taxon>
        <taxon>Chlorophyta</taxon>
        <taxon>core chlorophytes</taxon>
        <taxon>Trebouxiophyceae</taxon>
        <taxon>Chlorellales</taxon>
        <taxon>Chlorellaceae</taxon>
        <taxon>Apatococcus</taxon>
    </lineage>
</organism>
<evidence type="ECO:0000313" key="3">
    <source>
        <dbReference type="EMBL" id="KAK9822440.1"/>
    </source>
</evidence>
<protein>
    <recommendedName>
        <fullName evidence="2">Fe-S metabolism associated domain-containing protein</fullName>
    </recommendedName>
</protein>
<feature type="region of interest" description="Disordered" evidence="1">
    <location>
        <begin position="214"/>
        <end position="309"/>
    </location>
</feature>
<keyword evidence="4" id="KW-1185">Reference proteome</keyword>
<evidence type="ECO:0000259" key="2">
    <source>
        <dbReference type="Pfam" id="PF02657"/>
    </source>
</evidence>
<dbReference type="InterPro" id="IPR002634">
    <property type="entry name" value="BolA"/>
</dbReference>
<evidence type="ECO:0000256" key="1">
    <source>
        <dbReference type="SAM" id="MobiDB-lite"/>
    </source>
</evidence>
<evidence type="ECO:0000313" key="4">
    <source>
        <dbReference type="Proteomes" id="UP001438707"/>
    </source>
</evidence>
<gene>
    <name evidence="3" type="ORF">WJX74_009422</name>
</gene>
<dbReference type="AlphaFoldDB" id="A0AAW1QMF1"/>
<feature type="compositionally biased region" description="Low complexity" evidence="1">
    <location>
        <begin position="259"/>
        <end position="273"/>
    </location>
</feature>
<dbReference type="SUPFAM" id="SSF82657">
    <property type="entry name" value="BolA-like"/>
    <property type="match status" value="1"/>
</dbReference>
<sequence>MIISQLARLLALQAPPPFVIDTFTALRTVRQGQLELHKALTSHCRCKPSKWRGRGNTFRGLATQAAATSHEVQAAALLPRELQQLVTTFSSVPDPKLKYQQLLLFAKKLPPLDKRFQTDENKVRGCVSQVWMVPELKDDQLVYWKADSDSQLTKGLAALLVQGLSGCRPEEILDIPANFISGLGLSQSLTPSRNNGFLNMFRLMQLRSKDLVDQARARSSRAAADPAPNSRWESKATETSMRDGSPVEQLRQQSEEKAAPSSSSSGDSAEAVAGDQPAQGGGRPNAGCRLSSDPQDAQSLPPVSRTPLRDSMQRKLEEALQPVRLQIDDESVKHAHHAAMKAGSASGSGETHFKITIASAAFEGMSSLKRHRRVYALLQEELSSGVHALSLVTQTPSEAHQ</sequence>
<reference evidence="3 4" key="1">
    <citation type="journal article" date="2024" name="Nat. Commun.">
        <title>Phylogenomics reveals the evolutionary origins of lichenization in chlorophyte algae.</title>
        <authorList>
            <person name="Puginier C."/>
            <person name="Libourel C."/>
            <person name="Otte J."/>
            <person name="Skaloud P."/>
            <person name="Haon M."/>
            <person name="Grisel S."/>
            <person name="Petersen M."/>
            <person name="Berrin J.G."/>
            <person name="Delaux P.M."/>
            <person name="Dal Grande F."/>
            <person name="Keller J."/>
        </authorList>
    </citation>
    <scope>NUCLEOTIDE SEQUENCE [LARGE SCALE GENOMIC DNA]</scope>
    <source>
        <strain evidence="3 4">SAG 2145</strain>
    </source>
</reference>
<dbReference type="Gene3D" id="3.30.300.90">
    <property type="entry name" value="BolA-like"/>
    <property type="match status" value="1"/>
</dbReference>
<dbReference type="InterPro" id="IPR036065">
    <property type="entry name" value="BolA-like_sf"/>
</dbReference>
<dbReference type="Pfam" id="PF02657">
    <property type="entry name" value="SufE"/>
    <property type="match status" value="1"/>
</dbReference>
<accession>A0AAW1QMF1</accession>
<dbReference type="Pfam" id="PF01722">
    <property type="entry name" value="BolA"/>
    <property type="match status" value="1"/>
</dbReference>
<dbReference type="Gene3D" id="3.90.1010.10">
    <property type="match status" value="1"/>
</dbReference>
<proteinExistence type="predicted"/>
<dbReference type="PANTHER" id="PTHR46230:SF3">
    <property type="entry name" value="SUFE-LIKE PROTEIN 1, CHLOROPLASTIC_MITOCHONDRIAL"/>
    <property type="match status" value="1"/>
</dbReference>